<evidence type="ECO:0000313" key="4">
    <source>
        <dbReference type="EMBL" id="KAF6766358.1"/>
    </source>
</evidence>
<keyword evidence="1" id="KW-0694">RNA-binding</keyword>
<name>A0A8H6IKH2_9AGAR</name>
<evidence type="ECO:0000313" key="5">
    <source>
        <dbReference type="Proteomes" id="UP000521943"/>
    </source>
</evidence>
<dbReference type="GO" id="GO:0031380">
    <property type="term" value="C:nuclear RNA-directed RNA polymerase complex"/>
    <property type="evidence" value="ECO:0007669"/>
    <property type="project" value="TreeGrafter"/>
</dbReference>
<comment type="catalytic activity">
    <reaction evidence="1">
        <text>RNA(n) + a ribonucleoside 5'-triphosphate = RNA(n+1) + diphosphate</text>
        <dbReference type="Rhea" id="RHEA:21248"/>
        <dbReference type="Rhea" id="RHEA-COMP:14527"/>
        <dbReference type="Rhea" id="RHEA-COMP:17342"/>
        <dbReference type="ChEBI" id="CHEBI:33019"/>
        <dbReference type="ChEBI" id="CHEBI:61557"/>
        <dbReference type="ChEBI" id="CHEBI:140395"/>
        <dbReference type="EC" id="2.7.7.48"/>
    </reaction>
</comment>
<feature type="region of interest" description="Disordered" evidence="2">
    <location>
        <begin position="1043"/>
        <end position="1063"/>
    </location>
</feature>
<evidence type="ECO:0000256" key="2">
    <source>
        <dbReference type="SAM" id="MobiDB-lite"/>
    </source>
</evidence>
<accession>A0A8H6IKH2</accession>
<dbReference type="GO" id="GO:0030422">
    <property type="term" value="P:siRNA processing"/>
    <property type="evidence" value="ECO:0007669"/>
    <property type="project" value="TreeGrafter"/>
</dbReference>
<dbReference type="PANTHER" id="PTHR23079:SF55">
    <property type="entry name" value="RNA-DIRECTED RNA POLYMERASE"/>
    <property type="match status" value="1"/>
</dbReference>
<protein>
    <recommendedName>
        <fullName evidence="1">RNA-dependent RNA polymerase</fullName>
        <ecNumber evidence="1">2.7.7.48</ecNumber>
    </recommendedName>
</protein>
<dbReference type="InterPro" id="IPR057596">
    <property type="entry name" value="RDRP_core"/>
</dbReference>
<dbReference type="InterPro" id="IPR007855">
    <property type="entry name" value="RDRP"/>
</dbReference>
<keyword evidence="1" id="KW-0808">Transferase</keyword>
<organism evidence="4 5">
    <name type="scientific">Ephemerocybe angulata</name>
    <dbReference type="NCBI Taxonomy" id="980116"/>
    <lineage>
        <taxon>Eukaryota</taxon>
        <taxon>Fungi</taxon>
        <taxon>Dikarya</taxon>
        <taxon>Basidiomycota</taxon>
        <taxon>Agaricomycotina</taxon>
        <taxon>Agaricomycetes</taxon>
        <taxon>Agaricomycetidae</taxon>
        <taxon>Agaricales</taxon>
        <taxon>Agaricineae</taxon>
        <taxon>Psathyrellaceae</taxon>
        <taxon>Ephemerocybe</taxon>
    </lineage>
</organism>
<comment type="caution">
    <text evidence="4">The sequence shown here is derived from an EMBL/GenBank/DDBJ whole genome shotgun (WGS) entry which is preliminary data.</text>
</comment>
<keyword evidence="5" id="KW-1185">Reference proteome</keyword>
<sequence length="1229" mass="139272">MDIAMKNVSSSATKIDLEELLATHLHHPAFLGGGRATTPFNFNVHLPMSKPPMQRHSGTAFLTLPTRDLGDRFLRLYGQTGLSLKRKTIWFSRSNKFPDGEPVALQSIRRMPYVNPRVLEDAQTKSARLANGRIAVEAIQFGWDCRDQVLSIESEASPSDCYLSFDEERRQFRLEYIHNNHKVFIAVRFSQIDYLTAHNYLRREPVILTTLLEPPTFETELGPSQSPDDTAQSLPALLGSLLFDQRTTGLRAGPSRKQLSYLPLPENHSRVVPYASLALRLVLRSKDDLEKFRELSNLSGFRYVSSDSYRIDRRALFSQHALDEYSQWIRQLPWSVAFQVEAIVRKRSVDIREILDILPDIKCLKDRKGKKHAAMLLQDFSSKVWMLYRSEESDDHLPNAVRVCFERAVEEFDLKPRRRDVTPTDGSLFEAFHVCVTPTTTMLDGPNPERSNRVIRTYGEENQESFLRVTFTEEGRLQLRFDKEVDSREYLDSRVRPIFFNGLTIAGRKFEFLAYSQSALKEHTVWFVKPFKFKGEWVRARDIVASIGSFDDLDFDPNLARCPARYAARISQAFTATDASISVDVEEVFFAPDIEKVVGKGLKYVFTDGVGTVSLEVAEDIWRKLKGTRRRLRSLTQCPAAFQIRFQGSKGMVSVDHTLQGRAIVLRQSMIKFEAPSENNIEIARAFDRPTPYFLNRPLVMLLEGLGVKYAVFKKFQDIAVKKTEEAVEDLGKAGDLLQCHGLGSSFRLPSIMNSLVKLGITTLVGDRFYDKALEFAKNHILRLIKHHARIPIPGAWTLVGVADIHKYLQPGEIFACVKPPDGPATYLEGPVVISRSPTIHPGDVQVAHAIGTPPPGSCFEREPLANTVVFSVLGDRPLPSCLGGGDLDGDTYNIIPLIHPELEDFEPQTTFEPAKYPPAEKKLLDRKCTMKDVAEFVMDYMISDVLGIVATNWLIIADQSNAGIEDPDCILLANLHSDAVDYPKSGKAVNREDIPRLKKKSRPDWNAPETVEAQEDTRKYYRSDRAIGRLFRAIDLPSDNRPFQGATRVSTRMDRSSEGRNVTPTVFTSDSIYTVIKLQVQRHVATNEVAENLFQMEAEKLFARYVTDLQGICITKTLSSARNASLTEEEAIIGTIVQKTSQPRRRKDMISRLRESTDILVRGVREQLEGDDRDTDEDVLERAWFAWEVALNKERQFGAQSFGWVALGAIFEAIRKIEERGIGRRIRS</sequence>
<dbReference type="EC" id="2.7.7.48" evidence="1"/>
<proteinExistence type="inferred from homology"/>
<comment type="similarity">
    <text evidence="1">Belongs to the RdRP family.</text>
</comment>
<keyword evidence="1 4" id="KW-0696">RNA-directed RNA polymerase</keyword>
<evidence type="ECO:0000256" key="1">
    <source>
        <dbReference type="RuleBase" id="RU363098"/>
    </source>
</evidence>
<dbReference type="AlphaFoldDB" id="A0A8H6IKH2"/>
<feature type="domain" description="RDRP core" evidence="3">
    <location>
        <begin position="436"/>
        <end position="1035"/>
    </location>
</feature>
<keyword evidence="1" id="KW-0548">Nucleotidyltransferase</keyword>
<gene>
    <name evidence="4" type="ORF">DFP72DRAFT_1088532</name>
</gene>
<dbReference type="PANTHER" id="PTHR23079">
    <property type="entry name" value="RNA-DEPENDENT RNA POLYMERASE"/>
    <property type="match status" value="1"/>
</dbReference>
<dbReference type="GO" id="GO:0003723">
    <property type="term" value="F:RNA binding"/>
    <property type="evidence" value="ECO:0007669"/>
    <property type="project" value="UniProtKB-KW"/>
</dbReference>
<dbReference type="Pfam" id="PF05183">
    <property type="entry name" value="RdRP"/>
    <property type="match status" value="1"/>
</dbReference>
<dbReference type="EMBL" id="JACGCI010000001">
    <property type="protein sequence ID" value="KAF6766358.1"/>
    <property type="molecule type" value="Genomic_DNA"/>
</dbReference>
<dbReference type="Proteomes" id="UP000521943">
    <property type="component" value="Unassembled WGS sequence"/>
</dbReference>
<evidence type="ECO:0000259" key="3">
    <source>
        <dbReference type="Pfam" id="PF05183"/>
    </source>
</evidence>
<dbReference type="OrthoDB" id="6513042at2759"/>
<dbReference type="GO" id="GO:0003968">
    <property type="term" value="F:RNA-directed RNA polymerase activity"/>
    <property type="evidence" value="ECO:0007669"/>
    <property type="project" value="UniProtKB-KW"/>
</dbReference>
<reference evidence="4 5" key="1">
    <citation type="submission" date="2020-07" db="EMBL/GenBank/DDBJ databases">
        <title>Comparative genomics of pyrophilous fungi reveals a link between fire events and developmental genes.</title>
        <authorList>
            <consortium name="DOE Joint Genome Institute"/>
            <person name="Steindorff A.S."/>
            <person name="Carver A."/>
            <person name="Calhoun S."/>
            <person name="Stillman K."/>
            <person name="Liu H."/>
            <person name="Lipzen A."/>
            <person name="Pangilinan J."/>
            <person name="Labutti K."/>
            <person name="Bruns T.D."/>
            <person name="Grigoriev I.V."/>
        </authorList>
    </citation>
    <scope>NUCLEOTIDE SEQUENCE [LARGE SCALE GENOMIC DNA]</scope>
    <source>
        <strain evidence="4 5">CBS 144469</strain>
    </source>
</reference>